<evidence type="ECO:0000256" key="3">
    <source>
        <dbReference type="ARBA" id="ARBA00023125"/>
    </source>
</evidence>
<evidence type="ECO:0000256" key="2">
    <source>
        <dbReference type="ARBA" id="ARBA00023015"/>
    </source>
</evidence>
<dbReference type="FunFam" id="1.10.10.10:FF:000001">
    <property type="entry name" value="LysR family transcriptional regulator"/>
    <property type="match status" value="1"/>
</dbReference>
<protein>
    <submittedName>
        <fullName evidence="6">LysR family transcriptional regulator</fullName>
    </submittedName>
</protein>
<dbReference type="SUPFAM" id="SSF46785">
    <property type="entry name" value="Winged helix' DNA-binding domain"/>
    <property type="match status" value="1"/>
</dbReference>
<dbReference type="AlphaFoldDB" id="A0A4S8P5S6"/>
<keyword evidence="3" id="KW-0238">DNA-binding</keyword>
<evidence type="ECO:0000259" key="5">
    <source>
        <dbReference type="PROSITE" id="PS50931"/>
    </source>
</evidence>
<dbReference type="GO" id="GO:0032993">
    <property type="term" value="C:protein-DNA complex"/>
    <property type="evidence" value="ECO:0007669"/>
    <property type="project" value="TreeGrafter"/>
</dbReference>
<dbReference type="EMBL" id="STGX01000017">
    <property type="protein sequence ID" value="THV24605.1"/>
    <property type="molecule type" value="Genomic_DNA"/>
</dbReference>
<dbReference type="PANTHER" id="PTHR30346">
    <property type="entry name" value="TRANSCRIPTIONAL DUAL REGULATOR HCAR-RELATED"/>
    <property type="match status" value="1"/>
</dbReference>
<keyword evidence="2" id="KW-0805">Transcription regulation</keyword>
<comment type="similarity">
    <text evidence="1">Belongs to the LysR transcriptional regulatory family.</text>
</comment>
<dbReference type="InterPro" id="IPR036388">
    <property type="entry name" value="WH-like_DNA-bd_sf"/>
</dbReference>
<dbReference type="Gene3D" id="1.10.10.10">
    <property type="entry name" value="Winged helix-like DNA-binding domain superfamily/Winged helix DNA-binding domain"/>
    <property type="match status" value="1"/>
</dbReference>
<organism evidence="6 7">
    <name type="scientific">Glycomyces paridis</name>
    <dbReference type="NCBI Taxonomy" id="2126555"/>
    <lineage>
        <taxon>Bacteria</taxon>
        <taxon>Bacillati</taxon>
        <taxon>Actinomycetota</taxon>
        <taxon>Actinomycetes</taxon>
        <taxon>Glycomycetales</taxon>
        <taxon>Glycomycetaceae</taxon>
        <taxon>Glycomyces</taxon>
    </lineage>
</organism>
<evidence type="ECO:0000256" key="4">
    <source>
        <dbReference type="ARBA" id="ARBA00023163"/>
    </source>
</evidence>
<dbReference type="Proteomes" id="UP000305792">
    <property type="component" value="Unassembled WGS sequence"/>
</dbReference>
<dbReference type="Pfam" id="PF00126">
    <property type="entry name" value="HTH_1"/>
    <property type="match status" value="1"/>
</dbReference>
<dbReference type="CDD" id="cd08414">
    <property type="entry name" value="PBP2_LTTR_aromatics_like"/>
    <property type="match status" value="1"/>
</dbReference>
<dbReference type="PANTHER" id="PTHR30346:SF0">
    <property type="entry name" value="HCA OPERON TRANSCRIPTIONAL ACTIVATOR HCAR"/>
    <property type="match status" value="1"/>
</dbReference>
<reference evidence="6 7" key="1">
    <citation type="journal article" date="2018" name="Int. J. Syst. Evol. Microbiol.">
        <title>Glycomyces paridis sp. nov., isolated from the medicinal plant Paris polyphylla.</title>
        <authorList>
            <person name="Fang X.M."/>
            <person name="Bai J.L."/>
            <person name="Su J."/>
            <person name="Zhao L.L."/>
            <person name="Liu H.Y."/>
            <person name="Ma B.P."/>
            <person name="Zhang Y.Q."/>
            <person name="Yu L.Y."/>
        </authorList>
    </citation>
    <scope>NUCLEOTIDE SEQUENCE [LARGE SCALE GENOMIC DNA]</scope>
    <source>
        <strain evidence="6 7">CPCC 204357</strain>
    </source>
</reference>
<dbReference type="SUPFAM" id="SSF53850">
    <property type="entry name" value="Periplasmic binding protein-like II"/>
    <property type="match status" value="1"/>
</dbReference>
<sequence length="296" mass="31593">MDADLRTLRAFAAVVREGGLTRAAARLHLSQPALTKRIARLEADLGAVLFHRTRAGMTPTAAGDAFAAALPAVLDAWDRAERDVRDAAATASRTLRIGFLASAANERTQAILADFARRRPDWRVDLRQASWADPARELESGDVEAAFMRLPFPGQEHYHLADLLTEPRCLALASTHPLAGRAALRFADLLDEPFVAAPPETGAFRDHWLATEARGGRPARIGAVTGQPDEWLSAIASGAGIALAPESAARYYARPGVVYLPLEGVAPSTVALAWSRTAPTSDALVDFISAAMASAE</sequence>
<dbReference type="InterPro" id="IPR005119">
    <property type="entry name" value="LysR_subst-bd"/>
</dbReference>
<feature type="domain" description="HTH lysR-type" evidence="5">
    <location>
        <begin position="1"/>
        <end position="60"/>
    </location>
</feature>
<dbReference type="Gene3D" id="3.40.190.10">
    <property type="entry name" value="Periplasmic binding protein-like II"/>
    <property type="match status" value="2"/>
</dbReference>
<accession>A0A4S8P5S6</accession>
<comment type="caution">
    <text evidence="6">The sequence shown here is derived from an EMBL/GenBank/DDBJ whole genome shotgun (WGS) entry which is preliminary data.</text>
</comment>
<name>A0A4S8P5S6_9ACTN</name>
<dbReference type="GO" id="GO:0003700">
    <property type="term" value="F:DNA-binding transcription factor activity"/>
    <property type="evidence" value="ECO:0007669"/>
    <property type="project" value="InterPro"/>
</dbReference>
<dbReference type="PRINTS" id="PR00039">
    <property type="entry name" value="HTHLYSR"/>
</dbReference>
<dbReference type="Pfam" id="PF03466">
    <property type="entry name" value="LysR_substrate"/>
    <property type="match status" value="1"/>
</dbReference>
<dbReference type="InterPro" id="IPR000847">
    <property type="entry name" value="LysR_HTH_N"/>
</dbReference>
<proteinExistence type="inferred from homology"/>
<dbReference type="GO" id="GO:0003677">
    <property type="term" value="F:DNA binding"/>
    <property type="evidence" value="ECO:0007669"/>
    <property type="project" value="UniProtKB-KW"/>
</dbReference>
<evidence type="ECO:0000313" key="6">
    <source>
        <dbReference type="EMBL" id="THV24605.1"/>
    </source>
</evidence>
<dbReference type="InterPro" id="IPR036390">
    <property type="entry name" value="WH_DNA-bd_sf"/>
</dbReference>
<evidence type="ECO:0000256" key="1">
    <source>
        <dbReference type="ARBA" id="ARBA00009437"/>
    </source>
</evidence>
<keyword evidence="7" id="KW-1185">Reference proteome</keyword>
<dbReference type="RefSeq" id="WP_136531574.1">
    <property type="nucleotide sequence ID" value="NZ_STGX01000017.1"/>
</dbReference>
<dbReference type="PROSITE" id="PS50931">
    <property type="entry name" value="HTH_LYSR"/>
    <property type="match status" value="1"/>
</dbReference>
<dbReference type="OrthoDB" id="79118at2"/>
<gene>
    <name evidence="6" type="ORF">E9998_20600</name>
</gene>
<evidence type="ECO:0000313" key="7">
    <source>
        <dbReference type="Proteomes" id="UP000305792"/>
    </source>
</evidence>
<keyword evidence="4" id="KW-0804">Transcription</keyword>